<feature type="compositionally biased region" description="Low complexity" evidence="1">
    <location>
        <begin position="163"/>
        <end position="194"/>
    </location>
</feature>
<dbReference type="Proteomes" id="UP000015101">
    <property type="component" value="Unassembled WGS sequence"/>
</dbReference>
<proteinExistence type="predicted"/>
<gene>
    <name evidence="3" type="primary">20207457</name>
    <name evidence="2" type="ORF">HELRODRAFT_179788</name>
</gene>
<evidence type="ECO:0000313" key="4">
    <source>
        <dbReference type="Proteomes" id="UP000015101"/>
    </source>
</evidence>
<dbReference type="GeneID" id="20207457"/>
<accession>T1FF58</accession>
<evidence type="ECO:0000256" key="1">
    <source>
        <dbReference type="SAM" id="MobiDB-lite"/>
    </source>
</evidence>
<dbReference type="RefSeq" id="XP_009026827.1">
    <property type="nucleotide sequence ID" value="XM_009028579.1"/>
</dbReference>
<reference evidence="4" key="1">
    <citation type="submission" date="2012-12" db="EMBL/GenBank/DDBJ databases">
        <authorList>
            <person name="Hellsten U."/>
            <person name="Grimwood J."/>
            <person name="Chapman J.A."/>
            <person name="Shapiro H."/>
            <person name="Aerts A."/>
            <person name="Otillar R.P."/>
            <person name="Terry A.Y."/>
            <person name="Boore J.L."/>
            <person name="Simakov O."/>
            <person name="Marletaz F."/>
            <person name="Cho S.-J."/>
            <person name="Edsinger-Gonzales E."/>
            <person name="Havlak P."/>
            <person name="Kuo D.-H."/>
            <person name="Larsson T."/>
            <person name="Lv J."/>
            <person name="Arendt D."/>
            <person name="Savage R."/>
            <person name="Osoegawa K."/>
            <person name="de Jong P."/>
            <person name="Lindberg D.R."/>
            <person name="Seaver E.C."/>
            <person name="Weisblat D.A."/>
            <person name="Putnam N.H."/>
            <person name="Grigoriev I.V."/>
            <person name="Rokhsar D.S."/>
        </authorList>
    </citation>
    <scope>NUCLEOTIDE SEQUENCE</scope>
</reference>
<feature type="compositionally biased region" description="Acidic residues" evidence="1">
    <location>
        <begin position="236"/>
        <end position="250"/>
    </location>
</feature>
<dbReference type="EMBL" id="AMQM01006992">
    <property type="status" value="NOT_ANNOTATED_CDS"/>
    <property type="molecule type" value="Genomic_DNA"/>
</dbReference>
<dbReference type="HOGENOM" id="CLU_925243_0_0_1"/>
<sequence length="301" mass="34118">MTRAISYIHLNSSQTSVNKHGQGVHALHSPDQKFNINDWLIDLKRKRTWQEVYWLVWGCSNYLTCCKCKQGCKTRCHVVFETTSDTIENKVDNINSQDSIYSCADRNNKNNNNNNINISHTNSQVYQLLLAHKDLIVQQKNNSETQSLTPLDIFSIEGKPNITNNNNSTMTSSSKQPIKSTSSSSSTTTANTPTTTKCVNGSSKWIDVSNSIWDAFDGSNDSDISKSLDNDKWIYSDDEDDEDNDDDDDNECKRKDITAKIQMKAEKLKTKKHSCANLTSTKWDCSKSFRCNQDAQRQEGE</sequence>
<name>T1FF58_HELRO</name>
<dbReference type="KEGG" id="hro:HELRODRAFT_179788"/>
<feature type="region of interest" description="Disordered" evidence="1">
    <location>
        <begin position="156"/>
        <end position="194"/>
    </location>
</feature>
<dbReference type="InParanoid" id="T1FF58"/>
<evidence type="ECO:0000313" key="2">
    <source>
        <dbReference type="EMBL" id="ESN95189.1"/>
    </source>
</evidence>
<keyword evidence="4" id="KW-1185">Reference proteome</keyword>
<dbReference type="EnsemblMetazoa" id="HelroT179788">
    <property type="protein sequence ID" value="HelroP179788"/>
    <property type="gene ID" value="HelroG179788"/>
</dbReference>
<dbReference type="EMBL" id="KB097542">
    <property type="protein sequence ID" value="ESN95189.1"/>
    <property type="molecule type" value="Genomic_DNA"/>
</dbReference>
<evidence type="ECO:0000313" key="3">
    <source>
        <dbReference type="EnsemblMetazoa" id="HelroP179788"/>
    </source>
</evidence>
<organism evidence="3 4">
    <name type="scientific">Helobdella robusta</name>
    <name type="common">Californian leech</name>
    <dbReference type="NCBI Taxonomy" id="6412"/>
    <lineage>
        <taxon>Eukaryota</taxon>
        <taxon>Metazoa</taxon>
        <taxon>Spiralia</taxon>
        <taxon>Lophotrochozoa</taxon>
        <taxon>Annelida</taxon>
        <taxon>Clitellata</taxon>
        <taxon>Hirudinea</taxon>
        <taxon>Rhynchobdellida</taxon>
        <taxon>Glossiphoniidae</taxon>
        <taxon>Helobdella</taxon>
    </lineage>
</organism>
<dbReference type="AlphaFoldDB" id="T1FF58"/>
<reference evidence="2 4" key="2">
    <citation type="journal article" date="2013" name="Nature">
        <title>Insights into bilaterian evolution from three spiralian genomes.</title>
        <authorList>
            <person name="Simakov O."/>
            <person name="Marletaz F."/>
            <person name="Cho S.J."/>
            <person name="Edsinger-Gonzales E."/>
            <person name="Havlak P."/>
            <person name="Hellsten U."/>
            <person name="Kuo D.H."/>
            <person name="Larsson T."/>
            <person name="Lv J."/>
            <person name="Arendt D."/>
            <person name="Savage R."/>
            <person name="Osoegawa K."/>
            <person name="de Jong P."/>
            <person name="Grimwood J."/>
            <person name="Chapman J.A."/>
            <person name="Shapiro H."/>
            <person name="Aerts A."/>
            <person name="Otillar R.P."/>
            <person name="Terry A.Y."/>
            <person name="Boore J.L."/>
            <person name="Grigoriev I.V."/>
            <person name="Lindberg D.R."/>
            <person name="Seaver E.C."/>
            <person name="Weisblat D.A."/>
            <person name="Putnam N.H."/>
            <person name="Rokhsar D.S."/>
        </authorList>
    </citation>
    <scope>NUCLEOTIDE SEQUENCE</scope>
</reference>
<reference evidence="3" key="3">
    <citation type="submission" date="2015-06" db="UniProtKB">
        <authorList>
            <consortium name="EnsemblMetazoa"/>
        </authorList>
    </citation>
    <scope>IDENTIFICATION</scope>
</reference>
<dbReference type="CTD" id="20207457"/>
<protein>
    <submittedName>
        <fullName evidence="2 3">Uncharacterized protein</fullName>
    </submittedName>
</protein>
<feature type="region of interest" description="Disordered" evidence="1">
    <location>
        <begin position="233"/>
        <end position="252"/>
    </location>
</feature>